<comment type="caution">
    <text evidence="5">The sequence shown here is derived from an EMBL/GenBank/DDBJ whole genome shotgun (WGS) entry which is preliminary data.</text>
</comment>
<keyword evidence="3" id="KW-0560">Oxidoreductase</keyword>
<dbReference type="GO" id="GO:0071949">
    <property type="term" value="F:FAD binding"/>
    <property type="evidence" value="ECO:0007669"/>
    <property type="project" value="InterPro"/>
</dbReference>
<dbReference type="EMBL" id="JAPDRK010000015">
    <property type="protein sequence ID" value="KAJ9605680.1"/>
    <property type="molecule type" value="Genomic_DNA"/>
</dbReference>
<dbReference type="Gene3D" id="3.50.50.60">
    <property type="entry name" value="FAD/NAD(P)-binding domain"/>
    <property type="match status" value="1"/>
</dbReference>
<dbReference type="Proteomes" id="UP001172673">
    <property type="component" value="Unassembled WGS sequence"/>
</dbReference>
<dbReference type="Pfam" id="PF01494">
    <property type="entry name" value="FAD_binding_3"/>
    <property type="match status" value="1"/>
</dbReference>
<accession>A0AA38X2T9</accession>
<dbReference type="GO" id="GO:0016709">
    <property type="term" value="F:oxidoreductase activity, acting on paired donors, with incorporation or reduction of molecular oxygen, NAD(P)H as one donor, and incorporation of one atom of oxygen"/>
    <property type="evidence" value="ECO:0007669"/>
    <property type="project" value="UniProtKB-ARBA"/>
</dbReference>
<dbReference type="PANTHER" id="PTHR43004">
    <property type="entry name" value="TRK SYSTEM POTASSIUM UPTAKE PROTEIN"/>
    <property type="match status" value="1"/>
</dbReference>
<keyword evidence="1" id="KW-0285">Flavoprotein</keyword>
<evidence type="ECO:0000313" key="5">
    <source>
        <dbReference type="EMBL" id="KAJ9605680.1"/>
    </source>
</evidence>
<evidence type="ECO:0000313" key="6">
    <source>
        <dbReference type="Proteomes" id="UP001172673"/>
    </source>
</evidence>
<reference evidence="5" key="1">
    <citation type="submission" date="2022-10" db="EMBL/GenBank/DDBJ databases">
        <title>Culturing micro-colonial fungi from biological soil crusts in the Mojave desert and describing Neophaeococcomyces mojavensis, and introducing the new genera and species Taxawa tesnikishii.</title>
        <authorList>
            <person name="Kurbessoian T."/>
            <person name="Stajich J.E."/>
        </authorList>
    </citation>
    <scope>NUCLEOTIDE SEQUENCE</scope>
    <source>
        <strain evidence="5">TK_41</strain>
    </source>
</reference>
<evidence type="ECO:0000256" key="3">
    <source>
        <dbReference type="ARBA" id="ARBA00023002"/>
    </source>
</evidence>
<dbReference type="PRINTS" id="PR00420">
    <property type="entry name" value="RNGMNOXGNASE"/>
</dbReference>
<feature type="domain" description="FAD-binding" evidence="4">
    <location>
        <begin position="5"/>
        <end position="378"/>
    </location>
</feature>
<proteinExistence type="predicted"/>
<organism evidence="5 6">
    <name type="scientific">Cladophialophora chaetospira</name>
    <dbReference type="NCBI Taxonomy" id="386627"/>
    <lineage>
        <taxon>Eukaryota</taxon>
        <taxon>Fungi</taxon>
        <taxon>Dikarya</taxon>
        <taxon>Ascomycota</taxon>
        <taxon>Pezizomycotina</taxon>
        <taxon>Eurotiomycetes</taxon>
        <taxon>Chaetothyriomycetidae</taxon>
        <taxon>Chaetothyriales</taxon>
        <taxon>Herpotrichiellaceae</taxon>
        <taxon>Cladophialophora</taxon>
    </lineage>
</organism>
<dbReference type="AlphaFoldDB" id="A0AA38X2T9"/>
<dbReference type="InterPro" id="IPR036188">
    <property type="entry name" value="FAD/NAD-bd_sf"/>
</dbReference>
<dbReference type="Pfam" id="PF21274">
    <property type="entry name" value="Rng_hyd_C"/>
    <property type="match status" value="1"/>
</dbReference>
<dbReference type="Gene3D" id="3.40.30.120">
    <property type="match status" value="1"/>
</dbReference>
<evidence type="ECO:0000256" key="2">
    <source>
        <dbReference type="ARBA" id="ARBA00022827"/>
    </source>
</evidence>
<evidence type="ECO:0000259" key="4">
    <source>
        <dbReference type="Pfam" id="PF01494"/>
    </source>
</evidence>
<protein>
    <recommendedName>
        <fullName evidence="4">FAD-binding domain-containing protein</fullName>
    </recommendedName>
</protein>
<keyword evidence="6" id="KW-1185">Reference proteome</keyword>
<dbReference type="Gene3D" id="3.30.9.10">
    <property type="entry name" value="D-Amino Acid Oxidase, subunit A, domain 2"/>
    <property type="match status" value="1"/>
</dbReference>
<keyword evidence="2" id="KW-0274">FAD</keyword>
<gene>
    <name evidence="5" type="ORF">H2200_009529</name>
</gene>
<dbReference type="PANTHER" id="PTHR43004:SF8">
    <property type="entry name" value="FAD-BINDING DOMAIN-CONTAINING PROTEIN-RELATED"/>
    <property type="match status" value="1"/>
</dbReference>
<dbReference type="InterPro" id="IPR050641">
    <property type="entry name" value="RIFMO-like"/>
</dbReference>
<dbReference type="SUPFAM" id="SSF51905">
    <property type="entry name" value="FAD/NAD(P)-binding domain"/>
    <property type="match status" value="1"/>
</dbReference>
<sequence>MKKTYDVAIVGGGPVGLATSILLSMHNIDHLLFERHPSTSIHPKACGLNQRTIEVFRQMGIEKDFLELRAPSEISGRTAWYTSLGPEGKEIVSRDAWGGGQYTEKYAKASPCPYVVAPQIRFEPILRHKASELNPNCLQFGSEVVDVKELDGSTELTVRRNEHLSSVQARYCIVADGGRSFTDKLKIGWEGERDLVAMIAVHFRAPISCHHPDPRNFITWFVNPALGGSIGTGYIYHLGPYPTRPETEEWLFACALNPEDPRKFDRKYVLQRLRNTLQISELPIEVLSFSHWHINAVTASTYRSRPHDGRIFLVGDAAHRIPPYGGLGLNTGVQDAYNLVWKLAFALQSTCVRPLGSFNRLLDSYTTERKPIAQRVARSGLQNVRSHAAVIDKAIGILPGNTKEQNIAAVESFLNAETEQADLAKCRALHEAQEILDCEFNALGTEAGWFYPSLDLAQEGLQSRHDGQIGPDGDFDTLDYHPSTIPGHHLPHAWISARGKTISTRDLQVTGQFLLIGGTPGLWDEIVEQVPGLVQVQAITETYPCDDHSDVWLDAHGTWAKVRGVSATGAVLVRPDGIVCWRGSDASALDHHEGQAPSLWFRNLIEESLMLKH</sequence>
<evidence type="ECO:0000256" key="1">
    <source>
        <dbReference type="ARBA" id="ARBA00022630"/>
    </source>
</evidence>
<dbReference type="InterPro" id="IPR002938">
    <property type="entry name" value="FAD-bd"/>
</dbReference>
<name>A0AA38X2T9_9EURO</name>